<organism evidence="8">
    <name type="scientific">Arcella intermedia</name>
    <dbReference type="NCBI Taxonomy" id="1963864"/>
    <lineage>
        <taxon>Eukaryota</taxon>
        <taxon>Amoebozoa</taxon>
        <taxon>Tubulinea</taxon>
        <taxon>Elardia</taxon>
        <taxon>Arcellinida</taxon>
        <taxon>Sphaerothecina</taxon>
        <taxon>Arcellidae</taxon>
        <taxon>Arcella</taxon>
    </lineage>
</organism>
<keyword evidence="2 6" id="KW-0645">Protease</keyword>
<comment type="similarity">
    <text evidence="6">Belongs to the peptidase C19 family.</text>
</comment>
<dbReference type="PROSITE" id="PS00973">
    <property type="entry name" value="USP_2"/>
    <property type="match status" value="1"/>
</dbReference>
<reference evidence="8" key="1">
    <citation type="journal article" date="2020" name="J. Eukaryot. Microbiol.">
        <title>De novo Sequencing, Assembly and Annotation of the Transcriptome for the Free-Living Testate Amoeba Arcella intermedia.</title>
        <authorList>
            <person name="Ribeiro G.M."/>
            <person name="Porfirio-Sousa A.L."/>
            <person name="Maurer-Alcala X.X."/>
            <person name="Katz L.A."/>
            <person name="Lahr D.J.G."/>
        </authorList>
    </citation>
    <scope>NUCLEOTIDE SEQUENCE</scope>
</reference>
<evidence type="ECO:0000256" key="6">
    <source>
        <dbReference type="RuleBase" id="RU366025"/>
    </source>
</evidence>
<accession>A0A6B2L454</accession>
<comment type="catalytic activity">
    <reaction evidence="1 6">
        <text>Thiol-dependent hydrolysis of ester, thioester, amide, peptide and isopeptide bonds formed by the C-terminal Gly of ubiquitin (a 76-residue protein attached to proteins as an intracellular targeting signal).</text>
        <dbReference type="EC" id="3.4.19.12"/>
    </reaction>
</comment>
<dbReference type="PROSITE" id="PS50235">
    <property type="entry name" value="USP_3"/>
    <property type="match status" value="1"/>
</dbReference>
<dbReference type="AlphaFoldDB" id="A0A6B2L454"/>
<dbReference type="GO" id="GO:0061136">
    <property type="term" value="P:regulation of proteasomal protein catabolic process"/>
    <property type="evidence" value="ECO:0007669"/>
    <property type="project" value="TreeGrafter"/>
</dbReference>
<dbReference type="InterPro" id="IPR029071">
    <property type="entry name" value="Ubiquitin-like_domsf"/>
</dbReference>
<dbReference type="SUPFAM" id="SSF54001">
    <property type="entry name" value="Cysteine proteinases"/>
    <property type="match status" value="1"/>
</dbReference>
<dbReference type="GO" id="GO:0004843">
    <property type="term" value="F:cysteine-type deubiquitinase activity"/>
    <property type="evidence" value="ECO:0007669"/>
    <property type="project" value="UniProtKB-UniRule"/>
</dbReference>
<dbReference type="SUPFAM" id="SSF54236">
    <property type="entry name" value="Ubiquitin-like"/>
    <property type="match status" value="1"/>
</dbReference>
<dbReference type="EMBL" id="GIBP01002785">
    <property type="protein sequence ID" value="NDV31754.1"/>
    <property type="molecule type" value="Transcribed_RNA"/>
</dbReference>
<dbReference type="InterPro" id="IPR028889">
    <property type="entry name" value="USP"/>
</dbReference>
<evidence type="ECO:0000256" key="4">
    <source>
        <dbReference type="ARBA" id="ARBA00022801"/>
    </source>
</evidence>
<dbReference type="InterPro" id="IPR018200">
    <property type="entry name" value="USP_CS"/>
</dbReference>
<dbReference type="PANTHER" id="PTHR43982">
    <property type="entry name" value="UBIQUITIN CARBOXYL-TERMINAL HYDROLASE"/>
    <property type="match status" value="1"/>
</dbReference>
<evidence type="ECO:0000256" key="3">
    <source>
        <dbReference type="ARBA" id="ARBA00022786"/>
    </source>
</evidence>
<evidence type="ECO:0000256" key="2">
    <source>
        <dbReference type="ARBA" id="ARBA00022670"/>
    </source>
</evidence>
<evidence type="ECO:0000256" key="1">
    <source>
        <dbReference type="ARBA" id="ARBA00000707"/>
    </source>
</evidence>
<dbReference type="InterPro" id="IPR044635">
    <property type="entry name" value="UBP14-like"/>
</dbReference>
<keyword evidence="3 6" id="KW-0833">Ubl conjugation pathway</keyword>
<proteinExistence type="inferred from homology"/>
<dbReference type="InterPro" id="IPR001394">
    <property type="entry name" value="Peptidase_C19_UCH"/>
</dbReference>
<name>A0A6B2L454_9EUKA</name>
<keyword evidence="4 6" id="KW-0378">Hydrolase</keyword>
<protein>
    <recommendedName>
        <fullName evidence="6">Ubiquitin carboxyl-terminal hydrolase</fullName>
        <ecNumber evidence="6">3.4.19.12</ecNumber>
    </recommendedName>
</protein>
<sequence>MFRAKLYALTNVPPENQKVMLRGGATLKDDWAPFVGKIKTGQQIMLMGNASENVRVVSSTPTVEFMEETNDNEPVYEGPPGLENLGNTCYANASLQCLNAITELKDSFSKIDSSQPNNRELKLLFSMKQVLEQMKSSKKAILPAEFLITFRSLYPQFAEIKNGKYTQQDAEECWSQLVTSLRGLPRLDSVPGSNPVEQLFEIQLLDEYSCTENPAEEKKITPTSATKLQCHINNDKGKIPVTQILEGIELSMHEQIEKMSPSLGKNTLYDKKSSISKLPYYLTVQFVRFFWKKTAEKKTKITKPIDFPMVLDLYKYCTPDLQAKLAPNRAPGAAPPTDKTLANNTGRYDLYAVITHQGVYADGGHYVAWVRQSEDPNDWVLFDDKEVSRKTEEDIRKLNGSGGAQWHIAYLCLYKAKN</sequence>
<evidence type="ECO:0000259" key="7">
    <source>
        <dbReference type="PROSITE" id="PS50235"/>
    </source>
</evidence>
<dbReference type="GO" id="GO:0070628">
    <property type="term" value="F:proteasome binding"/>
    <property type="evidence" value="ECO:0007669"/>
    <property type="project" value="TreeGrafter"/>
</dbReference>
<dbReference type="GO" id="GO:0043161">
    <property type="term" value="P:proteasome-mediated ubiquitin-dependent protein catabolic process"/>
    <property type="evidence" value="ECO:0007669"/>
    <property type="project" value="InterPro"/>
</dbReference>
<dbReference type="PANTHER" id="PTHR43982:SF1">
    <property type="entry name" value="UBIQUITIN CARBOXYL-TERMINAL HYDROLASE 14"/>
    <property type="match status" value="1"/>
</dbReference>
<dbReference type="InterPro" id="IPR038765">
    <property type="entry name" value="Papain-like_cys_pep_sf"/>
</dbReference>
<keyword evidence="5 6" id="KW-0788">Thiol protease</keyword>
<dbReference type="GO" id="GO:0016579">
    <property type="term" value="P:protein deubiquitination"/>
    <property type="evidence" value="ECO:0007669"/>
    <property type="project" value="InterPro"/>
</dbReference>
<evidence type="ECO:0000256" key="5">
    <source>
        <dbReference type="ARBA" id="ARBA00022807"/>
    </source>
</evidence>
<dbReference type="EC" id="3.4.19.12" evidence="6"/>
<dbReference type="Gene3D" id="3.10.20.90">
    <property type="entry name" value="Phosphatidylinositol 3-kinase Catalytic Subunit, Chain A, domain 1"/>
    <property type="match status" value="1"/>
</dbReference>
<dbReference type="Pfam" id="PF00443">
    <property type="entry name" value="UCH"/>
    <property type="match status" value="1"/>
</dbReference>
<dbReference type="PROSITE" id="PS00972">
    <property type="entry name" value="USP_1"/>
    <property type="match status" value="1"/>
</dbReference>
<dbReference type="CDD" id="cd02657">
    <property type="entry name" value="Peptidase_C19A"/>
    <property type="match status" value="1"/>
</dbReference>
<dbReference type="Gene3D" id="3.90.70.10">
    <property type="entry name" value="Cysteine proteinases"/>
    <property type="match status" value="1"/>
</dbReference>
<evidence type="ECO:0000313" key="8">
    <source>
        <dbReference type="EMBL" id="NDV31754.1"/>
    </source>
</evidence>
<feature type="domain" description="USP" evidence="7">
    <location>
        <begin position="80"/>
        <end position="417"/>
    </location>
</feature>